<protein>
    <recommendedName>
        <fullName evidence="6">Glucose-repressible alcohol dehydrogenase transcriptional effector</fullName>
    </recommendedName>
</protein>
<evidence type="ECO:0000313" key="4">
    <source>
        <dbReference type="EMBL" id="PGH09872.1"/>
    </source>
</evidence>
<feature type="region of interest" description="Disordered" evidence="3">
    <location>
        <begin position="1"/>
        <end position="50"/>
    </location>
</feature>
<dbReference type="InterPro" id="IPR001611">
    <property type="entry name" value="Leu-rich_rpt"/>
</dbReference>
<dbReference type="GO" id="GO:0005737">
    <property type="term" value="C:cytoplasm"/>
    <property type="evidence" value="ECO:0007669"/>
    <property type="project" value="TreeGrafter"/>
</dbReference>
<dbReference type="EMBL" id="PDNB01000090">
    <property type="protein sequence ID" value="PGH09872.1"/>
    <property type="molecule type" value="Genomic_DNA"/>
</dbReference>
<dbReference type="STRING" id="1447875.A0A2B7XMJ4"/>
<keyword evidence="1" id="KW-0433">Leucine-rich repeat</keyword>
<feature type="region of interest" description="Disordered" evidence="3">
    <location>
        <begin position="75"/>
        <end position="115"/>
    </location>
</feature>
<name>A0A2B7XMJ4_9EURO</name>
<dbReference type="InterPro" id="IPR003591">
    <property type="entry name" value="Leu-rich_rpt_typical-subtyp"/>
</dbReference>
<dbReference type="Gene3D" id="3.80.10.10">
    <property type="entry name" value="Ribonuclease Inhibitor"/>
    <property type="match status" value="1"/>
</dbReference>
<reference evidence="4 5" key="1">
    <citation type="submission" date="2017-10" db="EMBL/GenBank/DDBJ databases">
        <title>Comparative genomics in systemic dimorphic fungi from Ajellomycetaceae.</title>
        <authorList>
            <person name="Munoz J.F."/>
            <person name="Mcewen J.G."/>
            <person name="Clay O.K."/>
            <person name="Cuomo C.A."/>
        </authorList>
    </citation>
    <scope>NUCLEOTIDE SEQUENCE [LARGE SCALE GENOMIC DNA]</scope>
    <source>
        <strain evidence="4 5">UAMH5409</strain>
    </source>
</reference>
<evidence type="ECO:0000256" key="1">
    <source>
        <dbReference type="ARBA" id="ARBA00022614"/>
    </source>
</evidence>
<accession>A0A2B7XMJ4</accession>
<dbReference type="SUPFAM" id="SSF52058">
    <property type="entry name" value="L domain-like"/>
    <property type="match status" value="1"/>
</dbReference>
<dbReference type="InterPro" id="IPR050216">
    <property type="entry name" value="LRR_domain-containing"/>
</dbReference>
<evidence type="ECO:0000256" key="2">
    <source>
        <dbReference type="ARBA" id="ARBA00022737"/>
    </source>
</evidence>
<evidence type="ECO:0000256" key="3">
    <source>
        <dbReference type="SAM" id="MobiDB-lite"/>
    </source>
</evidence>
<comment type="caution">
    <text evidence="4">The sequence shown here is derived from an EMBL/GenBank/DDBJ whole genome shotgun (WGS) entry which is preliminary data.</text>
</comment>
<dbReference type="AlphaFoldDB" id="A0A2B7XMJ4"/>
<dbReference type="PANTHER" id="PTHR48051">
    <property type="match status" value="1"/>
</dbReference>
<gene>
    <name evidence="4" type="ORF">AJ79_05599</name>
</gene>
<feature type="compositionally biased region" description="Low complexity" evidence="3">
    <location>
        <begin position="38"/>
        <end position="50"/>
    </location>
</feature>
<keyword evidence="5" id="KW-1185">Reference proteome</keyword>
<feature type="compositionally biased region" description="Basic and acidic residues" evidence="3">
    <location>
        <begin position="75"/>
        <end position="91"/>
    </location>
</feature>
<dbReference type="Proteomes" id="UP000223968">
    <property type="component" value="Unassembled WGS sequence"/>
</dbReference>
<evidence type="ECO:0008006" key="6">
    <source>
        <dbReference type="Google" id="ProtNLM"/>
    </source>
</evidence>
<organism evidence="4 5">
    <name type="scientific">Helicocarpus griseus UAMH5409</name>
    <dbReference type="NCBI Taxonomy" id="1447875"/>
    <lineage>
        <taxon>Eukaryota</taxon>
        <taxon>Fungi</taxon>
        <taxon>Dikarya</taxon>
        <taxon>Ascomycota</taxon>
        <taxon>Pezizomycotina</taxon>
        <taxon>Eurotiomycetes</taxon>
        <taxon>Eurotiomycetidae</taxon>
        <taxon>Onygenales</taxon>
        <taxon>Ajellomycetaceae</taxon>
        <taxon>Helicocarpus</taxon>
    </lineage>
</organism>
<dbReference type="SMART" id="SM00369">
    <property type="entry name" value="LRR_TYP"/>
    <property type="match status" value="2"/>
</dbReference>
<keyword evidence="2" id="KW-0677">Repeat</keyword>
<dbReference type="OrthoDB" id="1274115at2759"/>
<dbReference type="Pfam" id="PF13855">
    <property type="entry name" value="LRR_8"/>
    <property type="match status" value="1"/>
</dbReference>
<dbReference type="PROSITE" id="PS51450">
    <property type="entry name" value="LRR"/>
    <property type="match status" value="2"/>
</dbReference>
<proteinExistence type="predicted"/>
<feature type="compositionally biased region" description="Pro residues" evidence="3">
    <location>
        <begin position="1"/>
        <end position="16"/>
    </location>
</feature>
<dbReference type="InterPro" id="IPR032675">
    <property type="entry name" value="LRR_dom_sf"/>
</dbReference>
<sequence>MNPDIPLPPPPTAPFPPRRRSSRNPLLPPRFPHHLSHHSNNNDSYYNFDSSLPSSDPPLFSSDDFQSSALENYHNDADRSQLNEATTRPDSRNGGGGGGEVLKGETTRKRQYRGTWWGQEKGEERCAAEKKRRTEFRDKRNWDSGVWLGSDDSVSVVEEGAGLAGYAGGIAAAAAATTTAGGGEGGERQVGLVAGGPLFARRRVDDGNNVNNVRGVVVEEESPQHKEARRIVTECLENGNEVIDISHLDMSTIPPGLLRPIAQFTKYPTGQFFASFEPFLRLFMTNNRLKALPAEVFDLSNLTVLSVRHNELEEIPGSIGNLKKLRELNLAGNQLSHLPFEILQLLQAQDTEMKQLTVHPNPFVMPDDSSVAQWHCLVREDGTFVEKEDEMELNLAETADPLSVIMEQAGATNPKPIPVATGIVQFFDADGRPISTPATSPSLSRHTPTLRELALRAYNRGPQISQHIDPEVLAAPPLILELLRRAERVRDAGGMRCSVCARSFVIARARWVEWWDCTGFANVHGRHGNSRLNRVEVQGTTGVAKLMVGGRVLTPLPFLREVCCWGCVGGFGKGNA</sequence>
<dbReference type="PANTHER" id="PTHR48051:SF1">
    <property type="entry name" value="RAS SUPPRESSOR PROTEIN 1"/>
    <property type="match status" value="1"/>
</dbReference>
<evidence type="ECO:0000313" key="5">
    <source>
        <dbReference type="Proteomes" id="UP000223968"/>
    </source>
</evidence>